<feature type="transmembrane region" description="Helical" evidence="3">
    <location>
        <begin position="60"/>
        <end position="82"/>
    </location>
</feature>
<feature type="transmembrane region" description="Helical" evidence="3">
    <location>
        <begin position="147"/>
        <end position="168"/>
    </location>
</feature>
<organism evidence="4 5">
    <name type="scientific">Acetoanaerobium noterae</name>
    <dbReference type="NCBI Taxonomy" id="745369"/>
    <lineage>
        <taxon>Bacteria</taxon>
        <taxon>Bacillati</taxon>
        <taxon>Bacillota</taxon>
        <taxon>Clostridia</taxon>
        <taxon>Peptostreptococcales</taxon>
        <taxon>Filifactoraceae</taxon>
        <taxon>Acetoanaerobium</taxon>
    </lineage>
</organism>
<dbReference type="EMBL" id="FUYN01000006">
    <property type="protein sequence ID" value="SKB63262.1"/>
    <property type="molecule type" value="Genomic_DNA"/>
</dbReference>
<feature type="transmembrane region" description="Helical" evidence="3">
    <location>
        <begin position="119"/>
        <end position="141"/>
    </location>
</feature>
<evidence type="ECO:0000256" key="2">
    <source>
        <dbReference type="PIRNR" id="PIRNR016661"/>
    </source>
</evidence>
<reference evidence="5" key="1">
    <citation type="submission" date="2017-02" db="EMBL/GenBank/DDBJ databases">
        <authorList>
            <person name="Varghese N."/>
            <person name="Submissions S."/>
        </authorList>
    </citation>
    <scope>NUCLEOTIDE SEQUENCE [LARGE SCALE GENOMIC DNA]</scope>
    <source>
        <strain evidence="5">ATCC 35199</strain>
    </source>
</reference>
<dbReference type="Proteomes" id="UP000243406">
    <property type="component" value="Unassembled WGS sequence"/>
</dbReference>
<sequence length="188" mass="19831">MKNVRELVLVSLFAAITCILSIVSIPLPFTPVPITLQLLAVTMSSAVLGKRLGFYSQAVYTLLGAVGLPVFAGGKAGFSVLLGPTGGYIFGFMASAFVIGWLIEIFASKQQNPKAEYLAILFSMVAGLLVIYTFGVIQLMLVAKLSLIQGLLGGVTPFILADIIKIALGSSVAYSVRKSLIKSSLILS</sequence>
<dbReference type="AlphaFoldDB" id="A0A1T5CUY0"/>
<feature type="transmembrane region" description="Helical" evidence="3">
    <location>
        <begin position="31"/>
        <end position="48"/>
    </location>
</feature>
<dbReference type="PIRSF" id="PIRSF016661">
    <property type="entry name" value="BioY"/>
    <property type="match status" value="1"/>
</dbReference>
<dbReference type="RefSeq" id="WP_079590159.1">
    <property type="nucleotide sequence ID" value="NZ_FUYN01000006.1"/>
</dbReference>
<dbReference type="PANTHER" id="PTHR34295">
    <property type="entry name" value="BIOTIN TRANSPORTER BIOY"/>
    <property type="match status" value="1"/>
</dbReference>
<keyword evidence="3" id="KW-0812">Transmembrane</keyword>
<comment type="similarity">
    <text evidence="1 2">Belongs to the BioY family.</text>
</comment>
<dbReference type="GO" id="GO:0005886">
    <property type="term" value="C:plasma membrane"/>
    <property type="evidence" value="ECO:0007669"/>
    <property type="project" value="UniProtKB-SubCell"/>
</dbReference>
<keyword evidence="5" id="KW-1185">Reference proteome</keyword>
<accession>A0A1T5CUY0</accession>
<gene>
    <name evidence="4" type="ORF">SAMN02745120_2373</name>
</gene>
<dbReference type="OrthoDB" id="9803495at2"/>
<comment type="subcellular location">
    <subcellularLocation>
        <location evidence="2">Cell membrane</location>
        <topology evidence="2">Multi-pass membrane protein</topology>
    </subcellularLocation>
</comment>
<feature type="transmembrane region" description="Helical" evidence="3">
    <location>
        <begin position="88"/>
        <end position="107"/>
    </location>
</feature>
<keyword evidence="2" id="KW-0813">Transport</keyword>
<feature type="transmembrane region" description="Helical" evidence="3">
    <location>
        <begin position="7"/>
        <end position="25"/>
    </location>
</feature>
<evidence type="ECO:0000313" key="4">
    <source>
        <dbReference type="EMBL" id="SKB63262.1"/>
    </source>
</evidence>
<protein>
    <recommendedName>
        <fullName evidence="2">Biotin transporter</fullName>
    </recommendedName>
</protein>
<keyword evidence="2 3" id="KW-0472">Membrane</keyword>
<dbReference type="Gene3D" id="1.10.1760.20">
    <property type="match status" value="1"/>
</dbReference>
<dbReference type="GO" id="GO:0015225">
    <property type="term" value="F:biotin transmembrane transporter activity"/>
    <property type="evidence" value="ECO:0007669"/>
    <property type="project" value="UniProtKB-UniRule"/>
</dbReference>
<dbReference type="Pfam" id="PF02632">
    <property type="entry name" value="BioY"/>
    <property type="match status" value="1"/>
</dbReference>
<keyword evidence="2" id="KW-1003">Cell membrane</keyword>
<proteinExistence type="inferred from homology"/>
<dbReference type="PANTHER" id="PTHR34295:SF1">
    <property type="entry name" value="BIOTIN TRANSPORTER BIOY"/>
    <property type="match status" value="1"/>
</dbReference>
<name>A0A1T5CUY0_9FIRM</name>
<dbReference type="InterPro" id="IPR003784">
    <property type="entry name" value="BioY"/>
</dbReference>
<keyword evidence="3" id="KW-1133">Transmembrane helix</keyword>
<evidence type="ECO:0000313" key="5">
    <source>
        <dbReference type="Proteomes" id="UP000243406"/>
    </source>
</evidence>
<evidence type="ECO:0000256" key="1">
    <source>
        <dbReference type="ARBA" id="ARBA00010692"/>
    </source>
</evidence>
<evidence type="ECO:0000256" key="3">
    <source>
        <dbReference type="SAM" id="Phobius"/>
    </source>
</evidence>